<dbReference type="GO" id="GO:0016126">
    <property type="term" value="P:sterol biosynthetic process"/>
    <property type="evidence" value="ECO:0007669"/>
    <property type="project" value="TreeGrafter"/>
</dbReference>
<dbReference type="InterPro" id="IPR023282">
    <property type="entry name" value="HMG_CoA_Rdtase_N"/>
</dbReference>
<dbReference type="InterPro" id="IPR002202">
    <property type="entry name" value="HMG_CoA_Rdtase"/>
</dbReference>
<gene>
    <name evidence="7" type="ORF">PMAYCL1PPCAC_00400</name>
</gene>
<dbReference type="AlphaFoldDB" id="A0AAN4Z2T5"/>
<organism evidence="7 8">
    <name type="scientific">Pristionchus mayeri</name>
    <dbReference type="NCBI Taxonomy" id="1317129"/>
    <lineage>
        <taxon>Eukaryota</taxon>
        <taxon>Metazoa</taxon>
        <taxon>Ecdysozoa</taxon>
        <taxon>Nematoda</taxon>
        <taxon>Chromadorea</taxon>
        <taxon>Rhabditida</taxon>
        <taxon>Rhabditina</taxon>
        <taxon>Diplogasteromorpha</taxon>
        <taxon>Diplogasteroidea</taxon>
        <taxon>Neodiplogasteridae</taxon>
        <taxon>Pristionchus</taxon>
    </lineage>
</organism>
<comment type="subcellular location">
    <subcellularLocation>
        <location evidence="5">Endoplasmic reticulum membrane</location>
        <topology evidence="5">Multi-pass membrane protein</topology>
    </subcellularLocation>
</comment>
<dbReference type="CDD" id="cd00643">
    <property type="entry name" value="HMG-CoA_reductase_classI"/>
    <property type="match status" value="1"/>
</dbReference>
<dbReference type="InterPro" id="IPR023074">
    <property type="entry name" value="HMG_CoA_Rdtase_cat_sf"/>
</dbReference>
<dbReference type="PROSITE" id="PS50065">
    <property type="entry name" value="HMG_COA_REDUCTASE_4"/>
    <property type="match status" value="1"/>
</dbReference>
<comment type="similarity">
    <text evidence="2 5">Belongs to the HMG-CoA reductase family.</text>
</comment>
<sequence length="573" mass="60895">SSMSEAARTYSLEGQSAIIDKFRALLAASESNQADWKKHAVSLLEKAIAEAGRDGRKPTFSFGEEDSDEASSESAEMQPTAEPLTEESHPVVAEVRPTLDRTVEELENDYKKGLKLRAGDYLRLVNVGKVKSRELEALMPDFETAVAVRRAAVDPLNKLADLPYTNYPYTIAKDACIENPIGYITVPVGIAGPLKINGGVPLQVPMATTEGALVASTNRGCAAIMRSGGVKTVVTAEGMTRAPVVKFSSASDANRLKQWVQAPENFAKLKAEFDGTSRFAKLLSPPEVVLDGRYAHIRFTSKSGDAMGMNMISKATHQAMKFMQSAFPTMKVLALSGNTCCDKKPAAINWIKGRGRSVLAECWLPESVVKSVLKTTPAAMAECARSKFDSGSAAAGAIGGSNAHAANIVAAIFIATGQDLAQVISSSMCSTRMEVEEDGSLYISVTMNCVECGTVGGGTVLPAQRSMLEFLSVAGPSPSFCDPGTHANNLAQIIAATVLAGELSLMAALCTDDLVSSHLKLNRSRLNLYETSAEAGSSSNSLQPTVLLQRPQQGMIRGKSAERTIKVNCSSIL</sequence>
<keyword evidence="5" id="KW-0256">Endoplasmic reticulum</keyword>
<dbReference type="PROSITE" id="PS00066">
    <property type="entry name" value="HMG_COA_REDUCTASE_1"/>
    <property type="match status" value="1"/>
</dbReference>
<evidence type="ECO:0000256" key="1">
    <source>
        <dbReference type="ARBA" id="ARBA00005084"/>
    </source>
</evidence>
<evidence type="ECO:0000256" key="6">
    <source>
        <dbReference type="SAM" id="MobiDB-lite"/>
    </source>
</evidence>
<evidence type="ECO:0000256" key="5">
    <source>
        <dbReference type="RuleBase" id="RU361219"/>
    </source>
</evidence>
<evidence type="ECO:0000256" key="3">
    <source>
        <dbReference type="ARBA" id="ARBA00022857"/>
    </source>
</evidence>
<comment type="catalytic activity">
    <reaction evidence="5">
        <text>(R)-mevalonate + 2 NADP(+) + CoA = (3S)-3-hydroxy-3-methylglutaryl-CoA + 2 NADPH + 2 H(+)</text>
        <dbReference type="Rhea" id="RHEA:15989"/>
        <dbReference type="ChEBI" id="CHEBI:15378"/>
        <dbReference type="ChEBI" id="CHEBI:36464"/>
        <dbReference type="ChEBI" id="CHEBI:43074"/>
        <dbReference type="ChEBI" id="CHEBI:57287"/>
        <dbReference type="ChEBI" id="CHEBI:57783"/>
        <dbReference type="ChEBI" id="CHEBI:58349"/>
        <dbReference type="EC" id="1.1.1.34"/>
    </reaction>
</comment>
<dbReference type="PANTHER" id="PTHR10572">
    <property type="entry name" value="3-HYDROXY-3-METHYLGLUTARYL-COENZYME A REDUCTASE"/>
    <property type="match status" value="1"/>
</dbReference>
<reference evidence="8" key="1">
    <citation type="submission" date="2022-10" db="EMBL/GenBank/DDBJ databases">
        <title>Genome assembly of Pristionchus species.</title>
        <authorList>
            <person name="Yoshida K."/>
            <person name="Sommer R.J."/>
        </authorList>
    </citation>
    <scope>NUCLEOTIDE SEQUENCE [LARGE SCALE GENOMIC DNA]</scope>
    <source>
        <strain evidence="8">RS5460</strain>
    </source>
</reference>
<evidence type="ECO:0000313" key="7">
    <source>
        <dbReference type="EMBL" id="GMR30205.1"/>
    </source>
</evidence>
<dbReference type="NCBIfam" id="TIGR00533">
    <property type="entry name" value="HMG_CoA_R_NADP"/>
    <property type="match status" value="1"/>
</dbReference>
<dbReference type="GO" id="GO:0008299">
    <property type="term" value="P:isoprenoid biosynthetic process"/>
    <property type="evidence" value="ECO:0007669"/>
    <property type="project" value="InterPro"/>
</dbReference>
<evidence type="ECO:0000256" key="4">
    <source>
        <dbReference type="ARBA" id="ARBA00023002"/>
    </source>
</evidence>
<keyword evidence="4 5" id="KW-0560">Oxidoreductase</keyword>
<dbReference type="SUPFAM" id="SSF56542">
    <property type="entry name" value="Substrate-binding domain of HMG-CoA reductase"/>
    <property type="match status" value="1"/>
</dbReference>
<dbReference type="Pfam" id="PF00368">
    <property type="entry name" value="HMG-CoA_red"/>
    <property type="match status" value="1"/>
</dbReference>
<dbReference type="InterPro" id="IPR023076">
    <property type="entry name" value="HMG_CoA_Rdtase_CS"/>
</dbReference>
<accession>A0AAN4Z2T5</accession>
<dbReference type="PRINTS" id="PR00071">
    <property type="entry name" value="HMGCOARDTASE"/>
</dbReference>
<dbReference type="Proteomes" id="UP001328107">
    <property type="component" value="Unassembled WGS sequence"/>
</dbReference>
<dbReference type="InterPro" id="IPR009029">
    <property type="entry name" value="HMG_CoA_Rdtase_sub-bd_dom_sf"/>
</dbReference>
<dbReference type="InterPro" id="IPR009023">
    <property type="entry name" value="HMG_CoA_Rdtase_NAD(P)-bd_sf"/>
</dbReference>
<evidence type="ECO:0000313" key="8">
    <source>
        <dbReference type="Proteomes" id="UP001328107"/>
    </source>
</evidence>
<dbReference type="GO" id="GO:0015936">
    <property type="term" value="P:coenzyme A metabolic process"/>
    <property type="evidence" value="ECO:0007669"/>
    <property type="project" value="InterPro"/>
</dbReference>
<keyword evidence="3 5" id="KW-0521">NADP</keyword>
<dbReference type="GO" id="GO:0004420">
    <property type="term" value="F:hydroxymethylglutaryl-CoA reductase (NADPH) activity"/>
    <property type="evidence" value="ECO:0007669"/>
    <property type="project" value="UniProtKB-EC"/>
</dbReference>
<dbReference type="InterPro" id="IPR004554">
    <property type="entry name" value="HMG_CoA_Rdtase_eu_arc"/>
</dbReference>
<dbReference type="PANTHER" id="PTHR10572:SF24">
    <property type="entry name" value="3-HYDROXY-3-METHYLGLUTARYL-COENZYME A REDUCTASE"/>
    <property type="match status" value="1"/>
</dbReference>
<dbReference type="Gene3D" id="3.90.770.10">
    <property type="entry name" value="3-hydroxy-3-methylglutaryl-coenzyme A Reductase, Chain A, domain 2"/>
    <property type="match status" value="1"/>
</dbReference>
<keyword evidence="8" id="KW-1185">Reference proteome</keyword>
<dbReference type="EC" id="1.1.1.34" evidence="5"/>
<dbReference type="SUPFAM" id="SSF55035">
    <property type="entry name" value="NAD-binding domain of HMG-CoA reductase"/>
    <property type="match status" value="1"/>
</dbReference>
<comment type="pathway">
    <text evidence="1 5">Metabolic intermediate biosynthesis; (R)-mevalonate biosynthesis; (R)-mevalonate from acetyl-CoA: step 3/3.</text>
</comment>
<dbReference type="Gene3D" id="1.10.3270.10">
    <property type="entry name" value="HMGR, N-terminal domain"/>
    <property type="match status" value="1"/>
</dbReference>
<evidence type="ECO:0000256" key="2">
    <source>
        <dbReference type="ARBA" id="ARBA00007661"/>
    </source>
</evidence>
<feature type="region of interest" description="Disordered" evidence="6">
    <location>
        <begin position="52"/>
        <end position="90"/>
    </location>
</feature>
<proteinExistence type="inferred from homology"/>
<dbReference type="FunFam" id="3.30.70.420:FF:000001">
    <property type="entry name" value="3-hydroxy-3-methylglutaryl coenzyme A reductase"/>
    <property type="match status" value="1"/>
</dbReference>
<dbReference type="GO" id="GO:0005789">
    <property type="term" value="C:endoplasmic reticulum membrane"/>
    <property type="evidence" value="ECO:0007669"/>
    <property type="project" value="UniProtKB-SubCell"/>
</dbReference>
<protein>
    <recommendedName>
        <fullName evidence="5">3-hydroxy-3-methylglutaryl coenzyme A reductase</fullName>
        <shortName evidence="5">HMG-CoA reductase</shortName>
        <ecNumber evidence="5">1.1.1.34</ecNumber>
    </recommendedName>
</protein>
<name>A0AAN4Z2T5_9BILA</name>
<dbReference type="Gene3D" id="3.30.70.420">
    <property type="entry name" value="Hydroxymethylglutaryl-CoA reductase, class I/II, NAD/NADP-binding domain"/>
    <property type="match status" value="1"/>
</dbReference>
<comment type="caution">
    <text evidence="7">The sequence shown here is derived from an EMBL/GenBank/DDBJ whole genome shotgun (WGS) entry which is preliminary data.</text>
</comment>
<dbReference type="GO" id="GO:0005778">
    <property type="term" value="C:peroxisomal membrane"/>
    <property type="evidence" value="ECO:0007669"/>
    <property type="project" value="TreeGrafter"/>
</dbReference>
<feature type="non-terminal residue" evidence="7">
    <location>
        <position position="1"/>
    </location>
</feature>
<dbReference type="EMBL" id="BTRK01000001">
    <property type="protein sequence ID" value="GMR30205.1"/>
    <property type="molecule type" value="Genomic_DNA"/>
</dbReference>